<dbReference type="KEGG" id="wna:KA717_10240"/>
<evidence type="ECO:0000313" key="1">
    <source>
        <dbReference type="EMBL" id="UXE63014.1"/>
    </source>
</evidence>
<accession>A0A977KZW4</accession>
<dbReference type="Proteomes" id="UP001065613">
    <property type="component" value="Chromosome"/>
</dbReference>
<dbReference type="NCBIfam" id="TIGR04153">
    <property type="entry name" value="cyanosortA_assc"/>
    <property type="match status" value="1"/>
</dbReference>
<protein>
    <submittedName>
        <fullName evidence="1">Cyanoexosortase A system-associated protein</fullName>
    </submittedName>
</protein>
<proteinExistence type="predicted"/>
<dbReference type="AlphaFoldDB" id="A0A977KZW4"/>
<sequence>MTFVKVLFFPQSYRLQPLNFPATVPLPNWQQAPAITLSKPTQAEADKLFNFINGQAYQYRQGPKTLTIEMRYFAPSVGDVKALITYYRNANVPPLTLKQMPGMGYYALLTDKQRSHLTACLTPKGGTVVTREQFFQTRYTSDLRPNRLLSWMVGRTPLLDNRCLWMDLSLPENNISEQGSNYTLLQQVWPTWSQWWQTYFEQHLP</sequence>
<gene>
    <name evidence="1" type="ORF">KA717_10240</name>
</gene>
<name>A0A977KZW4_9CYAN</name>
<dbReference type="InterPro" id="IPR026411">
    <property type="entry name" value="Cyanosort_A_assoc"/>
</dbReference>
<reference evidence="1" key="1">
    <citation type="submission" date="2021-04" db="EMBL/GenBank/DDBJ databases">
        <title>Genome sequence of Woronichinia naegeliana from Washington state freshwater lake bloom.</title>
        <authorList>
            <person name="Dreher T.W."/>
        </authorList>
    </citation>
    <scope>NUCLEOTIDE SEQUENCE</scope>
    <source>
        <strain evidence="1">WA131</strain>
    </source>
</reference>
<dbReference type="EMBL" id="CP073041">
    <property type="protein sequence ID" value="UXE63014.1"/>
    <property type="molecule type" value="Genomic_DNA"/>
</dbReference>
<organism evidence="1">
    <name type="scientific">Woronichinia naegeliana WA131</name>
    <dbReference type="NCBI Taxonomy" id="2824559"/>
    <lineage>
        <taxon>Bacteria</taxon>
        <taxon>Bacillati</taxon>
        <taxon>Cyanobacteriota</taxon>
        <taxon>Cyanophyceae</taxon>
        <taxon>Synechococcales</taxon>
        <taxon>Coelosphaeriaceae</taxon>
        <taxon>Woronichinia</taxon>
    </lineage>
</organism>